<dbReference type="AlphaFoldDB" id="M3GDN9"/>
<gene>
    <name evidence="1" type="ORF">LEP1GSC123_0106</name>
</gene>
<reference evidence="1 2" key="1">
    <citation type="submission" date="2013-01" db="EMBL/GenBank/DDBJ databases">
        <authorList>
            <person name="Harkins D.M."/>
            <person name="Durkin A.S."/>
            <person name="Brinkac L.M."/>
            <person name="Haft D.H."/>
            <person name="Selengut J.D."/>
            <person name="Sanka R."/>
            <person name="DePew J."/>
            <person name="Purushe J."/>
            <person name="Picardeau M."/>
            <person name="Werts C."/>
            <person name="Goarant C."/>
            <person name="Vinetz J.M."/>
            <person name="Sutton G.G."/>
            <person name="Nierman W.C."/>
            <person name="Fouts D.E."/>
        </authorList>
    </citation>
    <scope>NUCLEOTIDE SEQUENCE [LARGE SCALE GENOMIC DNA]</scope>
    <source>
        <strain evidence="1 2">200701203</strain>
    </source>
</reference>
<name>M3GDN9_LEPBO</name>
<protein>
    <submittedName>
        <fullName evidence="1">Uncharacterized protein</fullName>
    </submittedName>
</protein>
<proteinExistence type="predicted"/>
<organism evidence="1 2">
    <name type="scientific">Leptospira borgpetersenii str. 200701203</name>
    <dbReference type="NCBI Taxonomy" id="1193007"/>
    <lineage>
        <taxon>Bacteria</taxon>
        <taxon>Pseudomonadati</taxon>
        <taxon>Spirochaetota</taxon>
        <taxon>Spirochaetia</taxon>
        <taxon>Leptospirales</taxon>
        <taxon>Leptospiraceae</taxon>
        <taxon>Leptospira</taxon>
    </lineage>
</organism>
<evidence type="ECO:0000313" key="1">
    <source>
        <dbReference type="EMBL" id="EMF99046.1"/>
    </source>
</evidence>
<comment type="caution">
    <text evidence="1">The sequence shown here is derived from an EMBL/GenBank/DDBJ whole genome shotgun (WGS) entry which is preliminary data.</text>
</comment>
<evidence type="ECO:0000313" key="2">
    <source>
        <dbReference type="Proteomes" id="UP000011783"/>
    </source>
</evidence>
<sequence>MSIDLPNSKNVLRYVFGDGALKSLNKILNQEERKYKCSFLYRYLF</sequence>
<dbReference type="EMBL" id="AKWO02000075">
    <property type="protein sequence ID" value="EMF99046.1"/>
    <property type="molecule type" value="Genomic_DNA"/>
</dbReference>
<dbReference type="Proteomes" id="UP000011783">
    <property type="component" value="Unassembled WGS sequence"/>
</dbReference>
<dbReference type="BioCyc" id="LBOR1193007:G11KN-2472-MONOMER"/>
<accession>M3GDN9</accession>